<dbReference type="SUPFAM" id="SSF53474">
    <property type="entry name" value="alpha/beta-Hydrolases"/>
    <property type="match status" value="1"/>
</dbReference>
<dbReference type="InterPro" id="IPR000073">
    <property type="entry name" value="AB_hydrolase_1"/>
</dbReference>
<evidence type="ECO:0000259" key="2">
    <source>
        <dbReference type="Pfam" id="PF00561"/>
    </source>
</evidence>
<reference evidence="3" key="1">
    <citation type="journal article" date="2020" name="Stud. Mycol.">
        <title>101 Dothideomycetes genomes: a test case for predicting lifestyles and emergence of pathogens.</title>
        <authorList>
            <person name="Haridas S."/>
            <person name="Albert R."/>
            <person name="Binder M."/>
            <person name="Bloem J."/>
            <person name="Labutti K."/>
            <person name="Salamov A."/>
            <person name="Andreopoulos B."/>
            <person name="Baker S."/>
            <person name="Barry K."/>
            <person name="Bills G."/>
            <person name="Bluhm B."/>
            <person name="Cannon C."/>
            <person name="Castanera R."/>
            <person name="Culley D."/>
            <person name="Daum C."/>
            <person name="Ezra D."/>
            <person name="Gonzalez J."/>
            <person name="Henrissat B."/>
            <person name="Kuo A."/>
            <person name="Liang C."/>
            <person name="Lipzen A."/>
            <person name="Lutzoni F."/>
            <person name="Magnuson J."/>
            <person name="Mondo S."/>
            <person name="Nolan M."/>
            <person name="Ohm R."/>
            <person name="Pangilinan J."/>
            <person name="Park H.-J."/>
            <person name="Ramirez L."/>
            <person name="Alfaro M."/>
            <person name="Sun H."/>
            <person name="Tritt A."/>
            <person name="Yoshinaga Y."/>
            <person name="Zwiers L.-H."/>
            <person name="Turgeon B."/>
            <person name="Goodwin S."/>
            <person name="Spatafora J."/>
            <person name="Crous P."/>
            <person name="Grigoriev I."/>
        </authorList>
    </citation>
    <scope>NUCLEOTIDE SEQUENCE</scope>
    <source>
        <strain evidence="3">CBS 262.69</strain>
    </source>
</reference>
<dbReference type="Pfam" id="PF00561">
    <property type="entry name" value="Abhydrolase_1"/>
    <property type="match status" value="1"/>
</dbReference>
<sequence>MPPLHPLLKKGLWAIPILSASYITFLLILTIPTVQRLALYAHPIHTGYWDDINVPEYWGFAPGQVTPFTISTPDGETLYGWHILPLDVYAAHADVLAANPPRTPEPFNSTFAAKLLSSDPSSRVIVNFHGNAGHVAQSHRPPTYKLLTALPHTHLLSLSYRGFAHSTGFPSEKGLITDATTLLSATLSLVPANRILLLGQSLGTAVAAAAALHFDDPAAAAKYLDSPAPPHPPPPVRFASVILVASFPSLPTLLLTYRAGGLVPFLAPLARWPGLQALAAKGIHEVWPTGLRVAALVAGMAARGEGGTPVRVLHARDDADIGCGRSGEVLDAVVEGAREQGLVVVDERGEEGGEVFVGGVRVKLDIVKFGGEYACAGCGMWLMRQGIIGLWLMRRLCWR</sequence>
<dbReference type="AlphaFoldDB" id="A0A6G1I3X2"/>
<proteinExistence type="predicted"/>
<dbReference type="PANTHER" id="PTHR12277">
    <property type="entry name" value="ALPHA/BETA HYDROLASE DOMAIN-CONTAINING PROTEIN"/>
    <property type="match status" value="1"/>
</dbReference>
<feature type="domain" description="AB hydrolase-1" evidence="2">
    <location>
        <begin position="124"/>
        <end position="249"/>
    </location>
</feature>
<dbReference type="EMBL" id="ML996690">
    <property type="protein sequence ID" value="KAF2402826.1"/>
    <property type="molecule type" value="Genomic_DNA"/>
</dbReference>
<dbReference type="InterPro" id="IPR029058">
    <property type="entry name" value="AB_hydrolase_fold"/>
</dbReference>
<keyword evidence="1" id="KW-1133">Transmembrane helix</keyword>
<dbReference type="OrthoDB" id="446723at2759"/>
<dbReference type="Gene3D" id="3.40.50.1820">
    <property type="entry name" value="alpha/beta hydrolase"/>
    <property type="match status" value="1"/>
</dbReference>
<protein>
    <recommendedName>
        <fullName evidence="2">AB hydrolase-1 domain-containing protein</fullName>
    </recommendedName>
</protein>
<dbReference type="PANTHER" id="PTHR12277:SF81">
    <property type="entry name" value="PROTEIN ABHD13"/>
    <property type="match status" value="1"/>
</dbReference>
<keyword evidence="4" id="KW-1185">Reference proteome</keyword>
<feature type="transmembrane region" description="Helical" evidence="1">
    <location>
        <begin position="12"/>
        <end position="31"/>
    </location>
</feature>
<dbReference type="Proteomes" id="UP000799640">
    <property type="component" value="Unassembled WGS sequence"/>
</dbReference>
<accession>A0A6G1I3X2</accession>
<name>A0A6G1I3X2_9PEZI</name>
<evidence type="ECO:0000256" key="1">
    <source>
        <dbReference type="SAM" id="Phobius"/>
    </source>
</evidence>
<keyword evidence="1" id="KW-0472">Membrane</keyword>
<evidence type="ECO:0000313" key="3">
    <source>
        <dbReference type="EMBL" id="KAF2402826.1"/>
    </source>
</evidence>
<gene>
    <name evidence="3" type="ORF">EJ06DRAFT_505822</name>
</gene>
<keyword evidence="1" id="KW-0812">Transmembrane</keyword>
<evidence type="ECO:0000313" key="4">
    <source>
        <dbReference type="Proteomes" id="UP000799640"/>
    </source>
</evidence>
<organism evidence="3 4">
    <name type="scientific">Trichodelitschia bisporula</name>
    <dbReference type="NCBI Taxonomy" id="703511"/>
    <lineage>
        <taxon>Eukaryota</taxon>
        <taxon>Fungi</taxon>
        <taxon>Dikarya</taxon>
        <taxon>Ascomycota</taxon>
        <taxon>Pezizomycotina</taxon>
        <taxon>Dothideomycetes</taxon>
        <taxon>Dothideomycetes incertae sedis</taxon>
        <taxon>Phaeotrichales</taxon>
        <taxon>Phaeotrichaceae</taxon>
        <taxon>Trichodelitschia</taxon>
    </lineage>
</organism>